<proteinExistence type="predicted"/>
<reference evidence="1" key="1">
    <citation type="submission" date="2022-05" db="EMBL/GenBank/DDBJ databases">
        <title>Novel bacterial taxa in a minimal lignocellulolytic consortium and its capacity to transform plastics disclosed by genome-resolved metagenomics.</title>
        <authorList>
            <person name="Rodriguez C.A.D."/>
            <person name="Diaz-Garcia L."/>
            <person name="Herrera K."/>
            <person name="Tarazona N.A."/>
            <person name="Sproer C."/>
            <person name="Overmann J."/>
            <person name="Jimenez D.J."/>
        </authorList>
    </citation>
    <scope>NUCLEOTIDE SEQUENCE</scope>
    <source>
        <strain evidence="1">MAG5</strain>
    </source>
</reference>
<sequence length="179" mass="21260">MIYPVEYINYLIEFHATRDYFECHELLEEYWKENPSDGYEAFWVGCIQVAVGQYHERRHNLRGARLMYESAIHKLTPQPQVVLGVNLQDLLLQLQQHVQACQLQLPYEDMMFNIVDDQLRKQCEHETALRDLRWGLSSEETTDDIIHRHKLRDRSDVISARQVALEKKTLSRSNTEKTE</sequence>
<protein>
    <submittedName>
        <fullName evidence="1">DUF309 domain-containing protein</fullName>
    </submittedName>
</protein>
<organism evidence="1 2">
    <name type="scientific">Candidatus Pristimantibacillus lignocellulolyticus</name>
    <dbReference type="NCBI Taxonomy" id="2994561"/>
    <lineage>
        <taxon>Bacteria</taxon>
        <taxon>Bacillati</taxon>
        <taxon>Bacillota</taxon>
        <taxon>Bacilli</taxon>
        <taxon>Bacillales</taxon>
        <taxon>Paenibacillaceae</taxon>
        <taxon>Candidatus Pristimantibacillus</taxon>
    </lineage>
</organism>
<dbReference type="Gene3D" id="1.10.3450.10">
    <property type="entry name" value="TTHA0068-like"/>
    <property type="match status" value="1"/>
</dbReference>
<dbReference type="InterPro" id="IPR023203">
    <property type="entry name" value="TTHA0068_sf"/>
</dbReference>
<name>A0A9J6ZDS8_9BACL</name>
<dbReference type="PANTHER" id="PTHR34796:SF1">
    <property type="entry name" value="EXPRESSED PROTEIN"/>
    <property type="match status" value="1"/>
</dbReference>
<dbReference type="InterPro" id="IPR005500">
    <property type="entry name" value="DUF309"/>
</dbReference>
<evidence type="ECO:0000313" key="1">
    <source>
        <dbReference type="EMBL" id="URN93985.1"/>
    </source>
</evidence>
<dbReference type="SUPFAM" id="SSF140663">
    <property type="entry name" value="TTHA0068-like"/>
    <property type="match status" value="1"/>
</dbReference>
<dbReference type="Pfam" id="PF03745">
    <property type="entry name" value="DUF309"/>
    <property type="match status" value="1"/>
</dbReference>
<gene>
    <name evidence="1" type="ORF">NAG76_19505</name>
</gene>
<accession>A0A9J6ZDS8</accession>
<dbReference type="Proteomes" id="UP001056756">
    <property type="component" value="Chromosome"/>
</dbReference>
<dbReference type="PANTHER" id="PTHR34796">
    <property type="entry name" value="EXPRESSED PROTEIN"/>
    <property type="match status" value="1"/>
</dbReference>
<evidence type="ECO:0000313" key="2">
    <source>
        <dbReference type="Proteomes" id="UP001056756"/>
    </source>
</evidence>
<dbReference type="KEGG" id="plig:NAG76_19505"/>
<dbReference type="AlphaFoldDB" id="A0A9J6ZDS8"/>
<dbReference type="EMBL" id="CP097899">
    <property type="protein sequence ID" value="URN93985.1"/>
    <property type="molecule type" value="Genomic_DNA"/>
</dbReference>